<gene>
    <name evidence="2" type="primary">LOC103586062</name>
</gene>
<name>A0ABM0QAM3_GALVR</name>
<reference evidence="2" key="1">
    <citation type="submission" date="2025-08" db="UniProtKB">
        <authorList>
            <consortium name="RefSeq"/>
        </authorList>
    </citation>
    <scope>IDENTIFICATION</scope>
</reference>
<evidence type="ECO:0000313" key="1">
    <source>
        <dbReference type="Proteomes" id="UP000694923"/>
    </source>
</evidence>
<sequence length="92" mass="10052">MAKLILREIEFQVGCSCCCLRGGGRKVAKGIIGKEKYRDQQLVSLPLSNIWVITKSSPEVISRKCLCLKASEVLVQSSPTKPSSPTKMAAEK</sequence>
<dbReference type="RefSeq" id="XP_008565414.1">
    <property type="nucleotide sequence ID" value="XM_008567192.1"/>
</dbReference>
<keyword evidence="1" id="KW-1185">Reference proteome</keyword>
<accession>A0ABM0QAM3</accession>
<proteinExistence type="predicted"/>
<dbReference type="Proteomes" id="UP000694923">
    <property type="component" value="Unplaced"/>
</dbReference>
<protein>
    <submittedName>
        <fullName evidence="2">Chromatin accessibility complex protein 1-like</fullName>
    </submittedName>
</protein>
<evidence type="ECO:0000313" key="2">
    <source>
        <dbReference type="RefSeq" id="XP_008565414.1"/>
    </source>
</evidence>
<dbReference type="GeneID" id="103586062"/>
<organism evidence="1 2">
    <name type="scientific">Galeopterus variegatus</name>
    <name type="common">Malayan flying lemur</name>
    <name type="synonym">Cynocephalus variegatus</name>
    <dbReference type="NCBI Taxonomy" id="482537"/>
    <lineage>
        <taxon>Eukaryota</taxon>
        <taxon>Metazoa</taxon>
        <taxon>Chordata</taxon>
        <taxon>Craniata</taxon>
        <taxon>Vertebrata</taxon>
        <taxon>Euteleostomi</taxon>
        <taxon>Mammalia</taxon>
        <taxon>Eutheria</taxon>
        <taxon>Euarchontoglires</taxon>
        <taxon>Dermoptera</taxon>
        <taxon>Cynocephalidae</taxon>
        <taxon>Galeopterus</taxon>
    </lineage>
</organism>